<organism evidence="2 3">
    <name type="scientific">Ancylostoma duodenale</name>
    <dbReference type="NCBI Taxonomy" id="51022"/>
    <lineage>
        <taxon>Eukaryota</taxon>
        <taxon>Metazoa</taxon>
        <taxon>Ecdysozoa</taxon>
        <taxon>Nematoda</taxon>
        <taxon>Chromadorea</taxon>
        <taxon>Rhabditida</taxon>
        <taxon>Rhabditina</taxon>
        <taxon>Rhabditomorpha</taxon>
        <taxon>Strongyloidea</taxon>
        <taxon>Ancylostomatidae</taxon>
        <taxon>Ancylostomatinae</taxon>
        <taxon>Ancylostoma</taxon>
    </lineage>
</organism>
<evidence type="ECO:0000313" key="3">
    <source>
        <dbReference type="Proteomes" id="UP000054047"/>
    </source>
</evidence>
<proteinExistence type="predicted"/>
<feature type="compositionally biased region" description="Basic and acidic residues" evidence="1">
    <location>
        <begin position="32"/>
        <end position="46"/>
    </location>
</feature>
<keyword evidence="3" id="KW-1185">Reference proteome</keyword>
<sequence>MRANMPWLRVCTSSPRPQWQFPARHCEIEAPLDKGEPYHTETRDERFDDGDATCQHNTTCSQTADYHRSGNHIQRFRNRAGLARII</sequence>
<gene>
    <name evidence="2" type="ORF">ANCDUO_00672</name>
</gene>
<evidence type="ECO:0000256" key="1">
    <source>
        <dbReference type="SAM" id="MobiDB-lite"/>
    </source>
</evidence>
<dbReference type="EMBL" id="KN726244">
    <property type="protein sequence ID" value="KIH68992.1"/>
    <property type="molecule type" value="Genomic_DNA"/>
</dbReference>
<accession>A0A0C2E0Y4</accession>
<dbReference type="AlphaFoldDB" id="A0A0C2E0Y4"/>
<feature type="region of interest" description="Disordered" evidence="1">
    <location>
        <begin position="32"/>
        <end position="51"/>
    </location>
</feature>
<dbReference type="Proteomes" id="UP000054047">
    <property type="component" value="Unassembled WGS sequence"/>
</dbReference>
<evidence type="ECO:0000313" key="2">
    <source>
        <dbReference type="EMBL" id="KIH68992.1"/>
    </source>
</evidence>
<protein>
    <submittedName>
        <fullName evidence="2">Uncharacterized protein</fullName>
    </submittedName>
</protein>
<name>A0A0C2E0Y4_9BILA</name>
<reference evidence="2 3" key="1">
    <citation type="submission" date="2013-12" db="EMBL/GenBank/DDBJ databases">
        <title>Draft genome of the parsitic nematode Ancylostoma duodenale.</title>
        <authorList>
            <person name="Mitreva M."/>
        </authorList>
    </citation>
    <scope>NUCLEOTIDE SEQUENCE [LARGE SCALE GENOMIC DNA]</scope>
    <source>
        <strain evidence="2 3">Zhejiang</strain>
    </source>
</reference>